<accession>A0A937JSG3</accession>
<gene>
    <name evidence="1" type="ORF">JK359_33085</name>
</gene>
<comment type="caution">
    <text evidence="1">The sequence shown here is derived from an EMBL/GenBank/DDBJ whole genome shotgun (WGS) entry which is preliminary data.</text>
</comment>
<evidence type="ECO:0000313" key="2">
    <source>
        <dbReference type="Proteomes" id="UP000661858"/>
    </source>
</evidence>
<protein>
    <submittedName>
        <fullName evidence="1">Replication-relaxation family protein</fullName>
    </submittedName>
</protein>
<dbReference type="InterPro" id="IPR025855">
    <property type="entry name" value="Replic_Relax"/>
</dbReference>
<evidence type="ECO:0000313" key="1">
    <source>
        <dbReference type="EMBL" id="MBL1086742.1"/>
    </source>
</evidence>
<dbReference type="Pfam" id="PF13814">
    <property type="entry name" value="Replic_Relax"/>
    <property type="match status" value="1"/>
</dbReference>
<dbReference type="Proteomes" id="UP000661858">
    <property type="component" value="Unassembled WGS sequence"/>
</dbReference>
<keyword evidence="2" id="KW-1185">Reference proteome</keyword>
<dbReference type="RefSeq" id="WP_201843299.1">
    <property type="nucleotide sequence ID" value="NZ_JAERRK010000025.1"/>
</dbReference>
<proteinExistence type="predicted"/>
<dbReference type="EMBL" id="JAERRK010000025">
    <property type="protein sequence ID" value="MBL1086742.1"/>
    <property type="molecule type" value="Genomic_DNA"/>
</dbReference>
<sequence>MPYPTPIPMGANDVGQQALNVLYQHRLVSTQQLHQMLTPHHTRAEYLRRQLHMLRERGLVERVGRRAHGQTDLLWWLTEPGAAAVEATGLLPQRPYRMSPEAAAGPLQEHTLATVETGLAFVTHARTLGHECGPLDWSPEIAHTYRDEQRPGEDLRLIPDAVLNYIHVSGQKRTLLTFMIEVDRTQMTIARLAQKLHAYAAYQRYVPQPTGGRGPRPPRRTATTPAWRSRYPSQSFPRILLVLTGASPERLERRIADLRSLSAADPVLAATALRAGVTTLDQLREHGPFSRIFIPVLGDAEPVDALMRPAQPIAEAPAA</sequence>
<name>A0A937JSG3_9ACTN</name>
<organism evidence="1 2">
    <name type="scientific">Streptomyces actinomycinicus</name>
    <dbReference type="NCBI Taxonomy" id="1695166"/>
    <lineage>
        <taxon>Bacteria</taxon>
        <taxon>Bacillati</taxon>
        <taxon>Actinomycetota</taxon>
        <taxon>Actinomycetes</taxon>
        <taxon>Kitasatosporales</taxon>
        <taxon>Streptomycetaceae</taxon>
        <taxon>Streptomyces</taxon>
    </lineage>
</organism>
<dbReference type="AlphaFoldDB" id="A0A937JSG3"/>
<reference evidence="1" key="1">
    <citation type="submission" date="2021-01" db="EMBL/GenBank/DDBJ databases">
        <title>WGS of actinomycetes isolated from Thailand.</title>
        <authorList>
            <person name="Thawai C."/>
        </authorList>
    </citation>
    <scope>NUCLEOTIDE SEQUENCE</scope>
    <source>
        <strain evidence="1">RCU-197</strain>
    </source>
</reference>